<reference evidence="2" key="1">
    <citation type="submission" date="2022-10" db="EMBL/GenBank/DDBJ databases">
        <authorList>
            <person name="Kim H.S."/>
            <person name="Kim J.-S."/>
            <person name="Suh M.K."/>
            <person name="Eom M.K."/>
            <person name="Lee J.-S."/>
        </authorList>
    </citation>
    <scope>NUCLEOTIDE SEQUENCE</scope>
    <source>
        <strain evidence="2">LIP-5</strain>
    </source>
</reference>
<comment type="caution">
    <text evidence="2">The sequence shown here is derived from an EMBL/GenBank/DDBJ whole genome shotgun (WGS) entry which is preliminary data.</text>
</comment>
<feature type="domain" description="Haem-binding" evidence="1">
    <location>
        <begin position="11"/>
        <end position="146"/>
    </location>
</feature>
<evidence type="ECO:0000259" key="1">
    <source>
        <dbReference type="SMART" id="SM01235"/>
    </source>
</evidence>
<dbReference type="RefSeq" id="WP_263037876.1">
    <property type="nucleotide sequence ID" value="NZ_JAOTPL010000009.1"/>
</dbReference>
<dbReference type="Proteomes" id="UP001209317">
    <property type="component" value="Unassembled WGS sequence"/>
</dbReference>
<keyword evidence="3" id="KW-1185">Reference proteome</keyword>
<accession>A0AAE3ILK0</accession>
<dbReference type="InterPro" id="IPR025992">
    <property type="entry name" value="Haem-bd"/>
</dbReference>
<sequence>MKKKKLIWILIILLAAIQFIRPEQNTSVQPLPQSFIDTFQVTDKVKTLLTTSCFDCHSNNTRYPWYTHIQPVGWILASHIREGKEKLNFNEVASLSPRRRNSKFKSITEQIENGEMPLKSYLQMHKDVKLSERDKNILIHFFQSKMKE</sequence>
<proteinExistence type="predicted"/>
<organism evidence="2 3">
    <name type="scientific">Haoranjiania flava</name>
    <dbReference type="NCBI Taxonomy" id="1856322"/>
    <lineage>
        <taxon>Bacteria</taxon>
        <taxon>Pseudomonadati</taxon>
        <taxon>Bacteroidota</taxon>
        <taxon>Chitinophagia</taxon>
        <taxon>Chitinophagales</taxon>
        <taxon>Chitinophagaceae</taxon>
        <taxon>Haoranjiania</taxon>
    </lineage>
</organism>
<evidence type="ECO:0000313" key="3">
    <source>
        <dbReference type="Proteomes" id="UP001209317"/>
    </source>
</evidence>
<dbReference type="Pfam" id="PF14376">
    <property type="entry name" value="Haem_bd"/>
    <property type="match status" value="1"/>
</dbReference>
<protein>
    <submittedName>
        <fullName evidence="2">Heme-binding domain-containing protein</fullName>
    </submittedName>
</protein>
<name>A0AAE3ILK0_9BACT</name>
<dbReference type="EMBL" id="JAOTPL010000009">
    <property type="protein sequence ID" value="MCU7694390.1"/>
    <property type="molecule type" value="Genomic_DNA"/>
</dbReference>
<dbReference type="AlphaFoldDB" id="A0AAE3ILK0"/>
<gene>
    <name evidence="2" type="ORF">OD355_07660</name>
</gene>
<dbReference type="SMART" id="SM01235">
    <property type="entry name" value="Haem_bd"/>
    <property type="match status" value="1"/>
</dbReference>
<evidence type="ECO:0000313" key="2">
    <source>
        <dbReference type="EMBL" id="MCU7694390.1"/>
    </source>
</evidence>